<dbReference type="PROSITE" id="PS50095">
    <property type="entry name" value="PLAT"/>
    <property type="match status" value="1"/>
</dbReference>
<comment type="caution">
    <text evidence="1">Lacks conserved residue(s) required for the propagation of feature annotation.</text>
</comment>
<gene>
    <name evidence="4" type="ORF">MEDL_52042</name>
</gene>
<keyword evidence="5" id="KW-1185">Reference proteome</keyword>
<dbReference type="PANTHER" id="PTHR45901:SF3">
    <property type="entry name" value="LIPOXYGENASE HOMOLOGY DOMAIN-CONTAINING PROTEIN 1"/>
    <property type="match status" value="1"/>
</dbReference>
<feature type="domain" description="PLAT" evidence="3">
    <location>
        <begin position="9"/>
        <end position="147"/>
    </location>
</feature>
<comment type="caution">
    <text evidence="4">The sequence shown here is derived from an EMBL/GenBank/DDBJ whole genome shotgun (WGS) entry which is preliminary data.</text>
</comment>
<dbReference type="InterPro" id="IPR001024">
    <property type="entry name" value="PLAT/LH2_dom"/>
</dbReference>
<evidence type="ECO:0000313" key="5">
    <source>
        <dbReference type="Proteomes" id="UP000683360"/>
    </source>
</evidence>
<dbReference type="InterPro" id="IPR036392">
    <property type="entry name" value="PLAT/LH2_dom_sf"/>
</dbReference>
<dbReference type="Proteomes" id="UP000683360">
    <property type="component" value="Unassembled WGS sequence"/>
</dbReference>
<proteinExistence type="predicted"/>
<dbReference type="SUPFAM" id="SSF49723">
    <property type="entry name" value="Lipase/lipooxygenase domain (PLAT/LH2 domain)"/>
    <property type="match status" value="1"/>
</dbReference>
<evidence type="ECO:0000256" key="2">
    <source>
        <dbReference type="SAM" id="MobiDB-lite"/>
    </source>
</evidence>
<reference evidence="4" key="1">
    <citation type="submission" date="2021-03" db="EMBL/GenBank/DDBJ databases">
        <authorList>
            <person name="Bekaert M."/>
        </authorList>
    </citation>
    <scope>NUCLEOTIDE SEQUENCE</scope>
</reference>
<name>A0A8S3U0G9_MYTED</name>
<feature type="compositionally biased region" description="Polar residues" evidence="2">
    <location>
        <begin position="245"/>
        <end position="254"/>
    </location>
</feature>
<feature type="compositionally biased region" description="Basic and acidic residues" evidence="2">
    <location>
        <begin position="211"/>
        <end position="223"/>
    </location>
</feature>
<organism evidence="4 5">
    <name type="scientific">Mytilus edulis</name>
    <name type="common">Blue mussel</name>
    <dbReference type="NCBI Taxonomy" id="6550"/>
    <lineage>
        <taxon>Eukaryota</taxon>
        <taxon>Metazoa</taxon>
        <taxon>Spiralia</taxon>
        <taxon>Lophotrochozoa</taxon>
        <taxon>Mollusca</taxon>
        <taxon>Bivalvia</taxon>
        <taxon>Autobranchia</taxon>
        <taxon>Pteriomorphia</taxon>
        <taxon>Mytilida</taxon>
        <taxon>Mytiloidea</taxon>
        <taxon>Mytilidae</taxon>
        <taxon>Mytilinae</taxon>
        <taxon>Mytilus</taxon>
    </lineage>
</organism>
<sequence>MANERGTFIQYEVHIWTSDIHGAGTDSDVFIQLIGTDTETEKIELRDSSNNFEQAREDEFLLEAADIGDIRKIKIGHDGSSFMSGWHLHKVFIKKRPNNGTTKSQHQTTPNYDTKEYDGIETDDYWFIVDRWFDTSEDDNKIVRELFPTDKKGNPLFVTEEKTMNIPTPSTKDEAISVQYSPNIERQESPHYESTERTNNRDDPFYVPSAYDKDPKAELETIKQYRSTQRNTRMPSKTPSRKGVTESSLTNTVYSPIHEENTQAILDIHTEDNQYYTNDFQHNPSPEISSPSEFSLYLSEETDGAVGSIRRTLQLFQ</sequence>
<dbReference type="PANTHER" id="PTHR45901">
    <property type="entry name" value="PROTEIN CBG12474"/>
    <property type="match status" value="1"/>
</dbReference>
<dbReference type="AlphaFoldDB" id="A0A8S3U0G9"/>
<dbReference type="Pfam" id="PF01477">
    <property type="entry name" value="PLAT"/>
    <property type="match status" value="1"/>
</dbReference>
<dbReference type="EMBL" id="CAJPWZ010002533">
    <property type="protein sequence ID" value="CAG2239713.1"/>
    <property type="molecule type" value="Genomic_DNA"/>
</dbReference>
<dbReference type="OrthoDB" id="5322100at2759"/>
<evidence type="ECO:0000256" key="1">
    <source>
        <dbReference type="PROSITE-ProRule" id="PRU00152"/>
    </source>
</evidence>
<evidence type="ECO:0000259" key="3">
    <source>
        <dbReference type="PROSITE" id="PS50095"/>
    </source>
</evidence>
<feature type="compositionally biased region" description="Polar residues" evidence="2">
    <location>
        <begin position="224"/>
        <end position="238"/>
    </location>
</feature>
<dbReference type="CDD" id="cd01756">
    <property type="entry name" value="PLAT_repeat"/>
    <property type="match status" value="1"/>
</dbReference>
<dbReference type="InterPro" id="IPR052970">
    <property type="entry name" value="Inner_ear_hair_cell_LOXHD"/>
</dbReference>
<evidence type="ECO:0000313" key="4">
    <source>
        <dbReference type="EMBL" id="CAG2239713.1"/>
    </source>
</evidence>
<feature type="compositionally biased region" description="Basic and acidic residues" evidence="2">
    <location>
        <begin position="185"/>
        <end position="204"/>
    </location>
</feature>
<dbReference type="Gene3D" id="2.60.60.20">
    <property type="entry name" value="PLAT/LH2 domain"/>
    <property type="match status" value="1"/>
</dbReference>
<accession>A0A8S3U0G9</accession>
<protein>
    <recommendedName>
        <fullName evidence="3">PLAT domain-containing protein</fullName>
    </recommendedName>
</protein>
<feature type="region of interest" description="Disordered" evidence="2">
    <location>
        <begin position="166"/>
        <end position="256"/>
    </location>
</feature>